<keyword evidence="13" id="KW-0378">Hydrolase</keyword>
<dbReference type="AlphaFoldDB" id="A0A644T6N8"/>
<evidence type="ECO:0000259" key="12">
    <source>
        <dbReference type="Pfam" id="PF03717"/>
    </source>
</evidence>
<evidence type="ECO:0000256" key="7">
    <source>
        <dbReference type="ARBA" id="ARBA00022989"/>
    </source>
</evidence>
<evidence type="ECO:0000256" key="4">
    <source>
        <dbReference type="ARBA" id="ARBA00022692"/>
    </source>
</evidence>
<comment type="subcellular location">
    <subcellularLocation>
        <location evidence="2">Cell membrane</location>
    </subcellularLocation>
    <subcellularLocation>
        <location evidence="1">Membrane</location>
        <topology evidence="1">Single-pass membrane protein</topology>
    </subcellularLocation>
</comment>
<evidence type="ECO:0000256" key="10">
    <source>
        <dbReference type="SAM" id="Phobius"/>
    </source>
</evidence>
<dbReference type="InterPro" id="IPR001460">
    <property type="entry name" value="PCN-bd_Tpept"/>
</dbReference>
<evidence type="ECO:0000256" key="1">
    <source>
        <dbReference type="ARBA" id="ARBA00004167"/>
    </source>
</evidence>
<feature type="transmembrane region" description="Helical" evidence="10">
    <location>
        <begin position="54"/>
        <end position="72"/>
    </location>
</feature>
<evidence type="ECO:0000256" key="2">
    <source>
        <dbReference type="ARBA" id="ARBA00004236"/>
    </source>
</evidence>
<dbReference type="InterPro" id="IPR036138">
    <property type="entry name" value="PBP_dimer_sf"/>
</dbReference>
<dbReference type="InterPro" id="IPR005311">
    <property type="entry name" value="PBP_dimer"/>
</dbReference>
<keyword evidence="13" id="KW-0645">Protease</keyword>
<keyword evidence="13" id="KW-0121">Carboxypeptidase</keyword>
<keyword evidence="6" id="KW-0573">Peptidoglycan synthesis</keyword>
<protein>
    <submittedName>
        <fullName evidence="13">Peptidoglycan D,D-transpeptidase MrdA</fullName>
        <ecNumber evidence="13">3.4.16.4</ecNumber>
    </submittedName>
</protein>
<dbReference type="GO" id="GO:0009002">
    <property type="term" value="F:serine-type D-Ala-D-Ala carboxypeptidase activity"/>
    <property type="evidence" value="ECO:0007669"/>
    <property type="project" value="UniProtKB-EC"/>
</dbReference>
<dbReference type="Gene3D" id="3.90.1310.10">
    <property type="entry name" value="Penicillin-binding protein 2a (Domain 2)"/>
    <property type="match status" value="1"/>
</dbReference>
<organism evidence="13">
    <name type="scientific">bioreactor metagenome</name>
    <dbReference type="NCBI Taxonomy" id="1076179"/>
    <lineage>
        <taxon>unclassified sequences</taxon>
        <taxon>metagenomes</taxon>
        <taxon>ecological metagenomes</taxon>
    </lineage>
</organism>
<reference evidence="13" key="1">
    <citation type="submission" date="2019-08" db="EMBL/GenBank/DDBJ databases">
        <authorList>
            <person name="Kucharzyk K."/>
            <person name="Murdoch R.W."/>
            <person name="Higgins S."/>
            <person name="Loffler F."/>
        </authorList>
    </citation>
    <scope>NUCLEOTIDE SEQUENCE</scope>
</reference>
<keyword evidence="3" id="KW-1003">Cell membrane</keyword>
<dbReference type="GO" id="GO:0005886">
    <property type="term" value="C:plasma membrane"/>
    <property type="evidence" value="ECO:0007669"/>
    <property type="project" value="TreeGrafter"/>
</dbReference>
<dbReference type="GO" id="GO:0008658">
    <property type="term" value="F:penicillin binding"/>
    <property type="evidence" value="ECO:0007669"/>
    <property type="project" value="InterPro"/>
</dbReference>
<accession>A0A644T6N8</accession>
<dbReference type="Pfam" id="PF03717">
    <property type="entry name" value="PBP_dimer"/>
    <property type="match status" value="1"/>
</dbReference>
<evidence type="ECO:0000256" key="3">
    <source>
        <dbReference type="ARBA" id="ARBA00022475"/>
    </source>
</evidence>
<evidence type="ECO:0000256" key="8">
    <source>
        <dbReference type="ARBA" id="ARBA00023136"/>
    </source>
</evidence>
<keyword evidence="4 10" id="KW-0812">Transmembrane</keyword>
<evidence type="ECO:0000256" key="5">
    <source>
        <dbReference type="ARBA" id="ARBA00022960"/>
    </source>
</evidence>
<sequence length="584" mass="65227">MIKNIFRKKFFKKRQSGGEINPEDIFMDSSNLPGLDTERMEGTFDRPISSFMEFLPLFVLIIVFSIFSYRLFTIQIQNYDFYKEKSDNNRYNAKLIIANRGEIYDRNGEILAKNTNVPYSDILKREYIETPGFSNFLGYVSSPKKDNLDNFWQDTYIGKDGIELFYDELLTGVNGKRIVEKDVRSSVESENLIVKPVPGADLTLTIDSALQEKLYSSIRNWVNSKGFISGAGIIMDVNNGEVFALASYPEYNNNLMTNASTTEEKKEVAESLLDKRTPFLNRVTSGLFTPGSVVKPFMAYGALNEGVISPDKKLLSKGAIVIENKYGGPDTVFRDWKVHGWVNVVEAIAVSSDEYFYQVGGGYQEQKGLGITKIDEYAKLFGLSTPTGIDLPGEISGVIPTPDWKRINFIDGEWRLGDTYHTSIGQFGFQLTPAELVRYTASIANNGKLVTPHLFLSATSSNELSNKELINQFNNKVWNIQNLNLNQNSLKYVKQGMKNVVLPGGTVSQLNIPGLDVAAKSGTAEIGVVKGRVNSLMVGYFPYENPKYAFAVILENGPVDAPGASWAIKPVLEYIAENGEQYLD</sequence>
<keyword evidence="9" id="KW-0961">Cell wall biogenesis/degradation</keyword>
<feature type="domain" description="Penicillin-binding protein transpeptidase" evidence="11">
    <location>
        <begin position="231"/>
        <end position="558"/>
    </location>
</feature>
<keyword evidence="7 10" id="KW-1133">Transmembrane helix</keyword>
<dbReference type="PANTHER" id="PTHR30627:SF2">
    <property type="entry name" value="PEPTIDOGLYCAN D,D-TRANSPEPTIDASE MRDA"/>
    <property type="match status" value="1"/>
</dbReference>
<proteinExistence type="predicted"/>
<dbReference type="InterPro" id="IPR050515">
    <property type="entry name" value="Beta-lactam/transpept"/>
</dbReference>
<dbReference type="EMBL" id="VSSQ01000017">
    <property type="protein sequence ID" value="MPL62157.1"/>
    <property type="molecule type" value="Genomic_DNA"/>
</dbReference>
<keyword evidence="8 10" id="KW-0472">Membrane</keyword>
<dbReference type="Pfam" id="PF00905">
    <property type="entry name" value="Transpeptidase"/>
    <property type="match status" value="1"/>
</dbReference>
<dbReference type="GO" id="GO:0071555">
    <property type="term" value="P:cell wall organization"/>
    <property type="evidence" value="ECO:0007669"/>
    <property type="project" value="TreeGrafter"/>
</dbReference>
<name>A0A644T6N8_9ZZZZ</name>
<evidence type="ECO:0000313" key="13">
    <source>
        <dbReference type="EMBL" id="MPL62157.1"/>
    </source>
</evidence>
<gene>
    <name evidence="13" type="primary">mrdA_3</name>
    <name evidence="13" type="ORF">SDC9_07760</name>
</gene>
<comment type="caution">
    <text evidence="13">The sequence shown here is derived from an EMBL/GenBank/DDBJ whole genome shotgun (WGS) entry which is preliminary data.</text>
</comment>
<keyword evidence="5" id="KW-0133">Cell shape</keyword>
<evidence type="ECO:0000259" key="11">
    <source>
        <dbReference type="Pfam" id="PF00905"/>
    </source>
</evidence>
<dbReference type="InterPro" id="IPR012338">
    <property type="entry name" value="Beta-lactam/transpept-like"/>
</dbReference>
<dbReference type="PANTHER" id="PTHR30627">
    <property type="entry name" value="PEPTIDOGLYCAN D,D-TRANSPEPTIDASE"/>
    <property type="match status" value="1"/>
</dbReference>
<evidence type="ECO:0000256" key="9">
    <source>
        <dbReference type="ARBA" id="ARBA00023316"/>
    </source>
</evidence>
<evidence type="ECO:0000256" key="6">
    <source>
        <dbReference type="ARBA" id="ARBA00022984"/>
    </source>
</evidence>
<dbReference type="SUPFAM" id="SSF56601">
    <property type="entry name" value="beta-lactamase/transpeptidase-like"/>
    <property type="match status" value="1"/>
</dbReference>
<feature type="domain" description="Penicillin-binding protein dimerisation" evidence="12">
    <location>
        <begin position="124"/>
        <end position="187"/>
    </location>
</feature>
<dbReference type="EC" id="3.4.16.4" evidence="13"/>
<dbReference type="SUPFAM" id="SSF56519">
    <property type="entry name" value="Penicillin binding protein dimerisation domain"/>
    <property type="match status" value="1"/>
</dbReference>
<dbReference type="Gene3D" id="3.40.710.10">
    <property type="entry name" value="DD-peptidase/beta-lactamase superfamily"/>
    <property type="match status" value="1"/>
</dbReference>